<feature type="signal peptide" evidence="2">
    <location>
        <begin position="1"/>
        <end position="20"/>
    </location>
</feature>
<dbReference type="AlphaFoldDB" id="A0A6A6QJ89"/>
<evidence type="ECO:0000313" key="4">
    <source>
        <dbReference type="Proteomes" id="UP000799750"/>
    </source>
</evidence>
<dbReference type="SUPFAM" id="SSF52266">
    <property type="entry name" value="SGNH hydrolase"/>
    <property type="match status" value="1"/>
</dbReference>
<dbReference type="EMBL" id="MU004194">
    <property type="protein sequence ID" value="KAF2492076.1"/>
    <property type="molecule type" value="Genomic_DNA"/>
</dbReference>
<organism evidence="3 4">
    <name type="scientific">Lophium mytilinum</name>
    <dbReference type="NCBI Taxonomy" id="390894"/>
    <lineage>
        <taxon>Eukaryota</taxon>
        <taxon>Fungi</taxon>
        <taxon>Dikarya</taxon>
        <taxon>Ascomycota</taxon>
        <taxon>Pezizomycotina</taxon>
        <taxon>Dothideomycetes</taxon>
        <taxon>Pleosporomycetidae</taxon>
        <taxon>Mytilinidiales</taxon>
        <taxon>Mytilinidiaceae</taxon>
        <taxon>Lophium</taxon>
    </lineage>
</organism>
<keyword evidence="1" id="KW-0378">Hydrolase</keyword>
<name>A0A6A6QJ89_9PEZI</name>
<dbReference type="PANTHER" id="PTHR45648">
    <property type="entry name" value="GDSL LIPASE/ACYLHYDROLASE FAMILY PROTEIN (AFU_ORTHOLOGUE AFUA_4G14700)"/>
    <property type="match status" value="1"/>
</dbReference>
<dbReference type="PANTHER" id="PTHR45648:SF22">
    <property type="entry name" value="GDSL LIPASE_ACYLHYDROLASE FAMILY PROTEIN (AFU_ORTHOLOGUE AFUA_4G14700)"/>
    <property type="match status" value="1"/>
</dbReference>
<feature type="chain" id="PRO_5025480697" evidence="2">
    <location>
        <begin position="21"/>
        <end position="316"/>
    </location>
</feature>
<sequence>MYHQISSALSALSLFTAAFAAPTSFASRSAYPFNQLVAFGDEFSDNGNGSYAHGITGDPANVYGFGTWTNGPVAVSYLTDLLKVPMRDFAFGGCCGGSSGGATFDNAYTKSGAGAPSLVDQINNYTTGPHSNIKKALQFIWVGQNDVSAHTDAFWEGDPKNSQFAANATDKTVASVKKLLNGGAPYVFVSNIYPKHIAPVTAKYLCGTDAGCVTTWGNVIQKANDALKAGLTQFGSKVIYYDSFTFVSDLAENAAANGFTKPLTSFCDGDGDAAWNDCMVQKHADEYFWMNFVQPTTRVHQLIAKDMKATIDKHFA</sequence>
<accession>A0A6A6QJ89</accession>
<dbReference type="OrthoDB" id="1600564at2759"/>
<dbReference type="InterPro" id="IPR001087">
    <property type="entry name" value="GDSL"/>
</dbReference>
<dbReference type="InterPro" id="IPR051058">
    <property type="entry name" value="GDSL_Est/Lipase"/>
</dbReference>
<gene>
    <name evidence="3" type="ORF">BU16DRAFT_529446</name>
</gene>
<dbReference type="GO" id="GO:0016788">
    <property type="term" value="F:hydrolase activity, acting on ester bonds"/>
    <property type="evidence" value="ECO:0007669"/>
    <property type="project" value="InterPro"/>
</dbReference>
<protein>
    <submittedName>
        <fullName evidence="3">Uncharacterized protein</fullName>
    </submittedName>
</protein>
<dbReference type="InterPro" id="IPR036514">
    <property type="entry name" value="SGNH_hydro_sf"/>
</dbReference>
<dbReference type="Proteomes" id="UP000799750">
    <property type="component" value="Unassembled WGS sequence"/>
</dbReference>
<evidence type="ECO:0000256" key="2">
    <source>
        <dbReference type="SAM" id="SignalP"/>
    </source>
</evidence>
<keyword evidence="4" id="KW-1185">Reference proteome</keyword>
<evidence type="ECO:0000256" key="1">
    <source>
        <dbReference type="ARBA" id="ARBA00022801"/>
    </source>
</evidence>
<dbReference type="Pfam" id="PF00657">
    <property type="entry name" value="Lipase_GDSL"/>
    <property type="match status" value="1"/>
</dbReference>
<keyword evidence="2" id="KW-0732">Signal</keyword>
<reference evidence="3" key="1">
    <citation type="journal article" date="2020" name="Stud. Mycol.">
        <title>101 Dothideomycetes genomes: a test case for predicting lifestyles and emergence of pathogens.</title>
        <authorList>
            <person name="Haridas S."/>
            <person name="Albert R."/>
            <person name="Binder M."/>
            <person name="Bloem J."/>
            <person name="Labutti K."/>
            <person name="Salamov A."/>
            <person name="Andreopoulos B."/>
            <person name="Baker S."/>
            <person name="Barry K."/>
            <person name="Bills G."/>
            <person name="Bluhm B."/>
            <person name="Cannon C."/>
            <person name="Castanera R."/>
            <person name="Culley D."/>
            <person name="Daum C."/>
            <person name="Ezra D."/>
            <person name="Gonzalez J."/>
            <person name="Henrissat B."/>
            <person name="Kuo A."/>
            <person name="Liang C."/>
            <person name="Lipzen A."/>
            <person name="Lutzoni F."/>
            <person name="Magnuson J."/>
            <person name="Mondo S."/>
            <person name="Nolan M."/>
            <person name="Ohm R."/>
            <person name="Pangilinan J."/>
            <person name="Park H.-J."/>
            <person name="Ramirez L."/>
            <person name="Alfaro M."/>
            <person name="Sun H."/>
            <person name="Tritt A."/>
            <person name="Yoshinaga Y."/>
            <person name="Zwiers L.-H."/>
            <person name="Turgeon B."/>
            <person name="Goodwin S."/>
            <person name="Spatafora J."/>
            <person name="Crous P."/>
            <person name="Grigoriev I."/>
        </authorList>
    </citation>
    <scope>NUCLEOTIDE SEQUENCE</scope>
    <source>
        <strain evidence="3">CBS 269.34</strain>
    </source>
</reference>
<dbReference type="Gene3D" id="3.40.50.1110">
    <property type="entry name" value="SGNH hydrolase"/>
    <property type="match status" value="1"/>
</dbReference>
<evidence type="ECO:0000313" key="3">
    <source>
        <dbReference type="EMBL" id="KAF2492076.1"/>
    </source>
</evidence>
<proteinExistence type="predicted"/>